<gene>
    <name evidence="1" type="ORF">BDN72DRAFT_949291</name>
</gene>
<reference evidence="1 2" key="1">
    <citation type="journal article" date="2019" name="Nat. Ecol. Evol.">
        <title>Megaphylogeny resolves global patterns of mushroom evolution.</title>
        <authorList>
            <person name="Varga T."/>
            <person name="Krizsan K."/>
            <person name="Foldi C."/>
            <person name="Dima B."/>
            <person name="Sanchez-Garcia M."/>
            <person name="Sanchez-Ramirez S."/>
            <person name="Szollosi G.J."/>
            <person name="Szarkandi J.G."/>
            <person name="Papp V."/>
            <person name="Albert L."/>
            <person name="Andreopoulos W."/>
            <person name="Angelini C."/>
            <person name="Antonin V."/>
            <person name="Barry K.W."/>
            <person name="Bougher N.L."/>
            <person name="Buchanan P."/>
            <person name="Buyck B."/>
            <person name="Bense V."/>
            <person name="Catcheside P."/>
            <person name="Chovatia M."/>
            <person name="Cooper J."/>
            <person name="Damon W."/>
            <person name="Desjardin D."/>
            <person name="Finy P."/>
            <person name="Geml J."/>
            <person name="Haridas S."/>
            <person name="Hughes K."/>
            <person name="Justo A."/>
            <person name="Karasinski D."/>
            <person name="Kautmanova I."/>
            <person name="Kiss B."/>
            <person name="Kocsube S."/>
            <person name="Kotiranta H."/>
            <person name="LaButti K.M."/>
            <person name="Lechner B.E."/>
            <person name="Liimatainen K."/>
            <person name="Lipzen A."/>
            <person name="Lukacs Z."/>
            <person name="Mihaltcheva S."/>
            <person name="Morgado L.N."/>
            <person name="Niskanen T."/>
            <person name="Noordeloos M.E."/>
            <person name="Ohm R.A."/>
            <person name="Ortiz-Santana B."/>
            <person name="Ovrebo C."/>
            <person name="Racz N."/>
            <person name="Riley R."/>
            <person name="Savchenko A."/>
            <person name="Shiryaev A."/>
            <person name="Soop K."/>
            <person name="Spirin V."/>
            <person name="Szebenyi C."/>
            <person name="Tomsovsky M."/>
            <person name="Tulloss R.E."/>
            <person name="Uehling J."/>
            <person name="Grigoriev I.V."/>
            <person name="Vagvolgyi C."/>
            <person name="Papp T."/>
            <person name="Martin F.M."/>
            <person name="Miettinen O."/>
            <person name="Hibbett D.S."/>
            <person name="Nagy L.G."/>
        </authorList>
    </citation>
    <scope>NUCLEOTIDE SEQUENCE [LARGE SCALE GENOMIC DNA]</scope>
    <source>
        <strain evidence="1 2">NL-1719</strain>
    </source>
</reference>
<dbReference type="EMBL" id="ML208267">
    <property type="protein sequence ID" value="TFK74678.1"/>
    <property type="molecule type" value="Genomic_DNA"/>
</dbReference>
<keyword evidence="2" id="KW-1185">Reference proteome</keyword>
<evidence type="ECO:0000313" key="2">
    <source>
        <dbReference type="Proteomes" id="UP000308600"/>
    </source>
</evidence>
<proteinExistence type="predicted"/>
<accession>A0ACD3B8N7</accession>
<evidence type="ECO:0000313" key="1">
    <source>
        <dbReference type="EMBL" id="TFK74678.1"/>
    </source>
</evidence>
<protein>
    <submittedName>
        <fullName evidence="1">Uncharacterized protein</fullName>
    </submittedName>
</protein>
<sequence>MTLKFAKRNDERRATLKAIADETLAAIDQGYYTSNGTKYRIHDKTEDSKRRTRYYAPESLLSAWSTKPDTSSTSASSSSKTEYSILEISTLDGARYLSTPSTSPIPAPNKKIGILNFASAKKPGGGFLNGAQAQEESIARSSNLYPTLMTETAQKFYSLHAKDHKEGYYTHAMVYSPRVQVFRNDEGDWLESVQVDVLTSPAVNAGVVRKSLQGRLQAKLTEERIRRVMRARMGRILYLFEKEGVRDIVLGSFGTGVFQNDINVVATLWAELLAIKGARFEKSFDRVVFAILGRETILKFEGAWEEMLEKDVGGDGDRSLAMDVS</sequence>
<organism evidence="1 2">
    <name type="scientific">Pluteus cervinus</name>
    <dbReference type="NCBI Taxonomy" id="181527"/>
    <lineage>
        <taxon>Eukaryota</taxon>
        <taxon>Fungi</taxon>
        <taxon>Dikarya</taxon>
        <taxon>Basidiomycota</taxon>
        <taxon>Agaricomycotina</taxon>
        <taxon>Agaricomycetes</taxon>
        <taxon>Agaricomycetidae</taxon>
        <taxon>Agaricales</taxon>
        <taxon>Pluteineae</taxon>
        <taxon>Pluteaceae</taxon>
        <taxon>Pluteus</taxon>
    </lineage>
</organism>
<dbReference type="Proteomes" id="UP000308600">
    <property type="component" value="Unassembled WGS sequence"/>
</dbReference>
<name>A0ACD3B8N7_9AGAR</name>